<keyword evidence="7" id="KW-1185">Reference proteome</keyword>
<dbReference type="PRINTS" id="PR00421">
    <property type="entry name" value="THIOREDOXIN"/>
</dbReference>
<dbReference type="GO" id="GO:0015035">
    <property type="term" value="F:protein-disulfide reductase activity"/>
    <property type="evidence" value="ECO:0007669"/>
    <property type="project" value="InterPro"/>
</dbReference>
<evidence type="ECO:0000256" key="2">
    <source>
        <dbReference type="PIRNR" id="PIRNR000077"/>
    </source>
</evidence>
<dbReference type="PROSITE" id="PS51352">
    <property type="entry name" value="THIOREDOXIN_2"/>
    <property type="match status" value="1"/>
</dbReference>
<accession>A0A1E4TI34</accession>
<dbReference type="PIRSF" id="PIRSF000077">
    <property type="entry name" value="Thioredoxin"/>
    <property type="match status" value="1"/>
</dbReference>
<keyword evidence="1 4" id="KW-1015">Disulfide bond</keyword>
<dbReference type="OrthoDB" id="10263751at2759"/>
<feature type="site" description="Contributes to redox potential value" evidence="3">
    <location>
        <position position="32"/>
    </location>
</feature>
<dbReference type="FunFam" id="3.40.30.10:FF:000245">
    <property type="entry name" value="Thioredoxin"/>
    <property type="match status" value="1"/>
</dbReference>
<dbReference type="Proteomes" id="UP000095023">
    <property type="component" value="Unassembled WGS sequence"/>
</dbReference>
<dbReference type="InterPro" id="IPR005746">
    <property type="entry name" value="Thioredoxin"/>
</dbReference>
<dbReference type="SUPFAM" id="SSF52833">
    <property type="entry name" value="Thioredoxin-like"/>
    <property type="match status" value="1"/>
</dbReference>
<feature type="domain" description="Thioredoxin" evidence="5">
    <location>
        <begin position="1"/>
        <end position="103"/>
    </location>
</feature>
<evidence type="ECO:0000259" key="5">
    <source>
        <dbReference type="PROSITE" id="PS51352"/>
    </source>
</evidence>
<name>A0A1E4TI34_9ASCO</name>
<dbReference type="EMBL" id="KV453842">
    <property type="protein sequence ID" value="ODV91411.1"/>
    <property type="molecule type" value="Genomic_DNA"/>
</dbReference>
<keyword evidence="4" id="KW-0676">Redox-active center</keyword>
<proteinExistence type="inferred from homology"/>
<feature type="active site" description="Nucleophile" evidence="3">
    <location>
        <position position="30"/>
    </location>
</feature>
<feature type="site" description="Deprotonates C-terminal active site Cys" evidence="3">
    <location>
        <position position="24"/>
    </location>
</feature>
<dbReference type="CDD" id="cd02947">
    <property type="entry name" value="TRX_family"/>
    <property type="match status" value="1"/>
</dbReference>
<dbReference type="Gene3D" id="3.40.30.10">
    <property type="entry name" value="Glutaredoxin"/>
    <property type="match status" value="1"/>
</dbReference>
<protein>
    <recommendedName>
        <fullName evidence="2">Thioredoxin</fullName>
    </recommendedName>
</protein>
<dbReference type="InterPro" id="IPR036249">
    <property type="entry name" value="Thioredoxin-like_sf"/>
</dbReference>
<dbReference type="InterPro" id="IPR013766">
    <property type="entry name" value="Thioredoxin_domain"/>
</dbReference>
<dbReference type="Pfam" id="PF00085">
    <property type="entry name" value="Thioredoxin"/>
    <property type="match status" value="1"/>
</dbReference>
<feature type="active site" description="Nucleophile" evidence="3">
    <location>
        <position position="33"/>
    </location>
</feature>
<dbReference type="PANTHER" id="PTHR46115">
    <property type="entry name" value="THIOREDOXIN-LIKE PROTEIN 1"/>
    <property type="match status" value="1"/>
</dbReference>
<dbReference type="PROSITE" id="PS00194">
    <property type="entry name" value="THIOREDOXIN_1"/>
    <property type="match status" value="1"/>
</dbReference>
<evidence type="ECO:0000313" key="6">
    <source>
        <dbReference type="EMBL" id="ODV91411.1"/>
    </source>
</evidence>
<dbReference type="GO" id="GO:0005739">
    <property type="term" value="C:mitochondrion"/>
    <property type="evidence" value="ECO:0007669"/>
    <property type="project" value="EnsemblFungi"/>
</dbReference>
<organism evidence="6 7">
    <name type="scientific">Tortispora caseinolytica NRRL Y-17796</name>
    <dbReference type="NCBI Taxonomy" id="767744"/>
    <lineage>
        <taxon>Eukaryota</taxon>
        <taxon>Fungi</taxon>
        <taxon>Dikarya</taxon>
        <taxon>Ascomycota</taxon>
        <taxon>Saccharomycotina</taxon>
        <taxon>Trigonopsidomycetes</taxon>
        <taxon>Trigonopsidales</taxon>
        <taxon>Trigonopsidaceae</taxon>
        <taxon>Tortispora</taxon>
    </lineage>
</organism>
<feature type="disulfide bond" description="Redox-active" evidence="4">
    <location>
        <begin position="30"/>
        <end position="33"/>
    </location>
</feature>
<dbReference type="AlphaFoldDB" id="A0A1E4TI34"/>
<gene>
    <name evidence="6" type="ORF">CANCADRAFT_3115</name>
</gene>
<evidence type="ECO:0000256" key="1">
    <source>
        <dbReference type="ARBA" id="ARBA00023157"/>
    </source>
</evidence>
<comment type="similarity">
    <text evidence="2">Belongs to the thioredoxin family.</text>
</comment>
<sequence length="103" mass="11166">MISEITSADAFKSAIASDKLTVVDFFATWCGPCKAIAPVVDKMSEEFTDAVFIKVDVDQLGDIAAEYGVRAMPTFMLFKNGEKIETVVGANPMGLKKAIKEKL</sequence>
<feature type="site" description="Contributes to redox potential value" evidence="3">
    <location>
        <position position="31"/>
    </location>
</feature>
<dbReference type="InterPro" id="IPR017937">
    <property type="entry name" value="Thioredoxin_CS"/>
</dbReference>
<reference evidence="7" key="1">
    <citation type="submission" date="2016-02" db="EMBL/GenBank/DDBJ databases">
        <title>Comparative genomics of biotechnologically important yeasts.</title>
        <authorList>
            <consortium name="DOE Joint Genome Institute"/>
            <person name="Riley R."/>
            <person name="Haridas S."/>
            <person name="Wolfe K.H."/>
            <person name="Lopes M.R."/>
            <person name="Hittinger C.T."/>
            <person name="Goker M."/>
            <person name="Salamov A."/>
            <person name="Wisecaver J."/>
            <person name="Long T.M."/>
            <person name="Aerts A.L."/>
            <person name="Barry K."/>
            <person name="Choi C."/>
            <person name="Clum A."/>
            <person name="Coughlan A.Y."/>
            <person name="Deshpande S."/>
            <person name="Douglass A.P."/>
            <person name="Hanson S.J."/>
            <person name="Klenk H.-P."/>
            <person name="Labutti K."/>
            <person name="Lapidus A."/>
            <person name="Lindquist E."/>
            <person name="Lipzen A."/>
            <person name="Meier-Kolthoff J.P."/>
            <person name="Ohm R.A."/>
            <person name="Otillar R.P."/>
            <person name="Pangilinan J."/>
            <person name="Peng Y."/>
            <person name="Rokas A."/>
            <person name="Rosa C.A."/>
            <person name="Scheuner C."/>
            <person name="Sibirny A.A."/>
            <person name="Slot J.C."/>
            <person name="Stielow J.B."/>
            <person name="Sun H."/>
            <person name="Kurtzman C.P."/>
            <person name="Blackwell M."/>
            <person name="Jeffries T.W."/>
            <person name="Grigoriev I.V."/>
        </authorList>
    </citation>
    <scope>NUCLEOTIDE SEQUENCE [LARGE SCALE GENOMIC DNA]</scope>
    <source>
        <strain evidence="7">NRRL Y-17796</strain>
    </source>
</reference>
<evidence type="ECO:0000313" key="7">
    <source>
        <dbReference type="Proteomes" id="UP000095023"/>
    </source>
</evidence>
<dbReference type="GO" id="GO:0034599">
    <property type="term" value="P:cellular response to oxidative stress"/>
    <property type="evidence" value="ECO:0007669"/>
    <property type="project" value="EnsemblFungi"/>
</dbReference>
<evidence type="ECO:0000256" key="4">
    <source>
        <dbReference type="PIRSR" id="PIRSR000077-4"/>
    </source>
</evidence>
<dbReference type="NCBIfam" id="TIGR01068">
    <property type="entry name" value="thioredoxin"/>
    <property type="match status" value="1"/>
</dbReference>
<evidence type="ECO:0000256" key="3">
    <source>
        <dbReference type="PIRSR" id="PIRSR000077-1"/>
    </source>
</evidence>